<evidence type="ECO:0000256" key="2">
    <source>
        <dbReference type="ARBA" id="ARBA00022737"/>
    </source>
</evidence>
<sequence length="420" mass="43380">MPGMSDDLSTGEAGGESVGADVRLTDPGFLVHGDPAEVLGLADAATAPAGRLAAAVYRASAQLHRDAGAGVRRQLLALDAARYGNPRLSAAITAVPVEGEAEAPWGLEWATGSSCEQSFGRPRVGHGDQVTAVATTVVGGRPTAVTAGFDGRVGLWDLETGQQTGELVGDDGRFWTVGTVLINGRPHAVTGSDWSVRLWDLTTGQQVGEPLPGIEGEVWTVATVVVDGRPHAVAGDDDTTVRVWDLTTGEQVGALTGHDADLVATATMVRDGRPHIVGAMDDGTVWVWDLTTGQQVGEPLSGIEGEVWTVTTAVVDGRPHAVTAGFDATVRVWDLTTGQQVGELTGHDGQVCAVVSTVVEGLPRAVTGGSDGTVRVWDLTTGRPVGTEWVFPLPVIALAPAPEGRLVVGFGSDVAVLAPR</sequence>
<feature type="repeat" description="WD" evidence="3">
    <location>
        <begin position="123"/>
        <end position="166"/>
    </location>
</feature>
<dbReference type="InterPro" id="IPR020472">
    <property type="entry name" value="WD40_PAC1"/>
</dbReference>
<reference evidence="4 5" key="1">
    <citation type="journal article" date="2012" name="J. Bacteriol.">
        <title>Draft genome of Streptomyces tsukubaensis NRRL 18488, the producer of the clinically important immunosuppressant tacrolimus (FK506).</title>
        <authorList>
            <person name="Barreiro C."/>
            <person name="Prieto C."/>
            <person name="Sola-Landa A."/>
            <person name="Solera E."/>
            <person name="Martinez-Castro M."/>
            <person name="Perez-Redondo R."/>
            <person name="Garcia-Estrada C."/>
            <person name="Aparicio J.F."/>
            <person name="Fernandez-Martinez L.T."/>
            <person name="Santos-Aberturas J."/>
            <person name="Salehi-Najafabadi Z."/>
            <person name="Rodriguez-Garcia A."/>
            <person name="Tauch A."/>
            <person name="Martin J.F."/>
        </authorList>
    </citation>
    <scope>NUCLEOTIDE SEQUENCE [LARGE SCALE GENOMIC DNA]</scope>
    <source>
        <strain evidence="5">DSM 42081 / NBRC 108919 / NRRL 18488 / 9993</strain>
    </source>
</reference>
<keyword evidence="2" id="KW-0677">Repeat</keyword>
<feature type="repeat" description="WD" evidence="3">
    <location>
        <begin position="344"/>
        <end position="387"/>
    </location>
</feature>
<dbReference type="InterPro" id="IPR015943">
    <property type="entry name" value="WD40/YVTN_repeat-like_dom_sf"/>
</dbReference>
<feature type="repeat" description="WD" evidence="3">
    <location>
        <begin position="233"/>
        <end position="254"/>
    </location>
</feature>
<accession>A0A7G3U9Y7</accession>
<dbReference type="PANTHER" id="PTHR22847">
    <property type="entry name" value="WD40 REPEAT PROTEIN"/>
    <property type="match status" value="1"/>
</dbReference>
<proteinExistence type="predicted"/>
<dbReference type="Proteomes" id="UP000005940">
    <property type="component" value="Chromosome"/>
</dbReference>
<dbReference type="Pfam" id="PF00400">
    <property type="entry name" value="WD40"/>
    <property type="match status" value="3"/>
</dbReference>
<dbReference type="PROSITE" id="PS50082">
    <property type="entry name" value="WD_REPEATS_2"/>
    <property type="match status" value="4"/>
</dbReference>
<dbReference type="PROSITE" id="PS00678">
    <property type="entry name" value="WD_REPEATS_1"/>
    <property type="match status" value="2"/>
</dbReference>
<dbReference type="AlphaFoldDB" id="A0A7G3U9Y7"/>
<dbReference type="PANTHER" id="PTHR22847:SF637">
    <property type="entry name" value="WD REPEAT DOMAIN 5B"/>
    <property type="match status" value="1"/>
</dbReference>
<keyword evidence="5" id="KW-1185">Reference proteome</keyword>
<keyword evidence="1 3" id="KW-0853">WD repeat</keyword>
<dbReference type="PRINTS" id="PR00320">
    <property type="entry name" value="GPROTEINBRPT"/>
</dbReference>
<dbReference type="EMBL" id="CP029159">
    <property type="protein sequence ID" value="QKM66185.1"/>
    <property type="molecule type" value="Genomic_DNA"/>
</dbReference>
<dbReference type="CDD" id="cd00200">
    <property type="entry name" value="WD40"/>
    <property type="match status" value="1"/>
</dbReference>
<feature type="repeat" description="WD" evidence="3">
    <location>
        <begin position="322"/>
        <end position="343"/>
    </location>
</feature>
<evidence type="ECO:0000313" key="5">
    <source>
        <dbReference type="Proteomes" id="UP000005940"/>
    </source>
</evidence>
<evidence type="ECO:0000256" key="3">
    <source>
        <dbReference type="PROSITE-ProRule" id="PRU00221"/>
    </source>
</evidence>
<dbReference type="Gene3D" id="2.130.10.10">
    <property type="entry name" value="YVTN repeat-like/Quinoprotein amine dehydrogenase"/>
    <property type="match status" value="2"/>
</dbReference>
<name>A0A7G3U9Y7_STRT9</name>
<evidence type="ECO:0000313" key="4">
    <source>
        <dbReference type="EMBL" id="QKM66185.1"/>
    </source>
</evidence>
<dbReference type="InterPro" id="IPR036322">
    <property type="entry name" value="WD40_repeat_dom_sf"/>
</dbReference>
<dbReference type="SMART" id="SM00320">
    <property type="entry name" value="WD40"/>
    <property type="match status" value="6"/>
</dbReference>
<evidence type="ECO:0000256" key="1">
    <source>
        <dbReference type="ARBA" id="ARBA00022574"/>
    </source>
</evidence>
<dbReference type="SUPFAM" id="SSF50978">
    <property type="entry name" value="WD40 repeat-like"/>
    <property type="match status" value="1"/>
</dbReference>
<dbReference type="InterPro" id="IPR001680">
    <property type="entry name" value="WD40_rpt"/>
</dbReference>
<dbReference type="InterPro" id="IPR019775">
    <property type="entry name" value="WD40_repeat_CS"/>
</dbReference>
<organism evidence="4 5">
    <name type="scientific">Streptomyces tsukubensis (strain DSM 42081 / NBRC 108919 / NRRL 18488 / 9993)</name>
    <dbReference type="NCBI Taxonomy" id="1114943"/>
    <lineage>
        <taxon>Bacteria</taxon>
        <taxon>Bacillati</taxon>
        <taxon>Actinomycetota</taxon>
        <taxon>Actinomycetes</taxon>
        <taxon>Kitasatosporales</taxon>
        <taxon>Streptomycetaceae</taxon>
        <taxon>Streptomyces</taxon>
    </lineage>
</organism>
<dbReference type="PROSITE" id="PS50294">
    <property type="entry name" value="WD_REPEATS_REGION"/>
    <property type="match status" value="1"/>
</dbReference>
<protein>
    <submittedName>
        <fullName evidence="4">Uncharacterized protein</fullName>
    </submittedName>
</protein>
<gene>
    <name evidence="4" type="ORF">STSU_002405</name>
</gene>